<comment type="caution">
    <text evidence="3">The sequence shown here is derived from an EMBL/GenBank/DDBJ whole genome shotgun (WGS) entry which is preliminary data.</text>
</comment>
<dbReference type="GO" id="GO:0005829">
    <property type="term" value="C:cytosol"/>
    <property type="evidence" value="ECO:0007669"/>
    <property type="project" value="TreeGrafter"/>
</dbReference>
<dbReference type="SMART" id="SM00530">
    <property type="entry name" value="HTH_XRE"/>
    <property type="match status" value="1"/>
</dbReference>
<dbReference type="CDD" id="cd00093">
    <property type="entry name" value="HTH_XRE"/>
    <property type="match status" value="1"/>
</dbReference>
<dbReference type="Proteomes" id="UP000256388">
    <property type="component" value="Unassembled WGS sequence"/>
</dbReference>
<keyword evidence="1" id="KW-0238">DNA-binding</keyword>
<evidence type="ECO:0000256" key="1">
    <source>
        <dbReference type="ARBA" id="ARBA00023125"/>
    </source>
</evidence>
<protein>
    <submittedName>
        <fullName evidence="3">XRE family transcriptional regulator</fullName>
    </submittedName>
</protein>
<dbReference type="Gene3D" id="1.10.260.40">
    <property type="entry name" value="lambda repressor-like DNA-binding domains"/>
    <property type="match status" value="1"/>
</dbReference>
<feature type="domain" description="HTH cro/C1-type" evidence="2">
    <location>
        <begin position="12"/>
        <end position="66"/>
    </location>
</feature>
<dbReference type="InterPro" id="IPR014710">
    <property type="entry name" value="RmlC-like_jellyroll"/>
</dbReference>
<dbReference type="GO" id="GO:0003700">
    <property type="term" value="F:DNA-binding transcription factor activity"/>
    <property type="evidence" value="ECO:0007669"/>
    <property type="project" value="TreeGrafter"/>
</dbReference>
<sequence length="207" mass="23246">MSFEQDEIGQRIKARREELGFSMRELARRTGLSASFISQVENKRTNVSLDSLRLIAEQLDISIHHFFSEPIIDQSYSTAAASNENSPQAASEMQYSPIVRAGSRPRLYFPDLGVNYELLVKDLTHTMEPIFGRLSPGSGNIARRLRKPTEEFIFVLVGKLLVGLEDEEHILNPGDSIYFEGNKLNKLACASEDSEVVWLSVITPPAF</sequence>
<dbReference type="InterPro" id="IPR010982">
    <property type="entry name" value="Lambda_DNA-bd_dom_sf"/>
</dbReference>
<dbReference type="GO" id="GO:0003677">
    <property type="term" value="F:DNA binding"/>
    <property type="evidence" value="ECO:0007669"/>
    <property type="project" value="UniProtKB-KW"/>
</dbReference>
<dbReference type="Gene3D" id="2.60.120.10">
    <property type="entry name" value="Jelly Rolls"/>
    <property type="match status" value="1"/>
</dbReference>
<dbReference type="SUPFAM" id="SSF51182">
    <property type="entry name" value="RmlC-like cupins"/>
    <property type="match status" value="1"/>
</dbReference>
<dbReference type="RefSeq" id="WP_158675046.1">
    <property type="nucleotide sequence ID" value="NZ_AP018437.1"/>
</dbReference>
<dbReference type="PANTHER" id="PTHR46797">
    <property type="entry name" value="HTH-TYPE TRANSCRIPTIONAL REGULATOR"/>
    <property type="match status" value="1"/>
</dbReference>
<dbReference type="PANTHER" id="PTHR46797:SF1">
    <property type="entry name" value="METHYLPHOSPHONATE SYNTHASE"/>
    <property type="match status" value="1"/>
</dbReference>
<gene>
    <name evidence="3" type="ORF">DFR64_0869</name>
</gene>
<evidence type="ECO:0000259" key="2">
    <source>
        <dbReference type="PROSITE" id="PS50943"/>
    </source>
</evidence>
<dbReference type="Pfam" id="PF01381">
    <property type="entry name" value="HTH_3"/>
    <property type="match status" value="1"/>
</dbReference>
<reference evidence="3 4" key="1">
    <citation type="submission" date="2018-08" db="EMBL/GenBank/DDBJ databases">
        <title>Genomic Encyclopedia of Type Strains, Phase IV (KMG-IV): sequencing the most valuable type-strain genomes for metagenomic binning, comparative biology and taxonomic classification.</title>
        <authorList>
            <person name="Goeker M."/>
        </authorList>
    </citation>
    <scope>NUCLEOTIDE SEQUENCE [LARGE SCALE GENOMIC DNA]</scope>
    <source>
        <strain evidence="3 4">DSM 23923</strain>
    </source>
</reference>
<dbReference type="InterPro" id="IPR001387">
    <property type="entry name" value="Cro/C1-type_HTH"/>
</dbReference>
<accession>A0A347ZSZ6</accession>
<dbReference type="InterPro" id="IPR013096">
    <property type="entry name" value="Cupin_2"/>
</dbReference>
<dbReference type="InterPro" id="IPR050807">
    <property type="entry name" value="TransReg_Diox_bact_type"/>
</dbReference>
<dbReference type="SUPFAM" id="SSF47413">
    <property type="entry name" value="lambda repressor-like DNA-binding domains"/>
    <property type="match status" value="1"/>
</dbReference>
<evidence type="ECO:0000313" key="3">
    <source>
        <dbReference type="EMBL" id="REG10997.1"/>
    </source>
</evidence>
<dbReference type="EMBL" id="QUMS01000001">
    <property type="protein sequence ID" value="REG10997.1"/>
    <property type="molecule type" value="Genomic_DNA"/>
</dbReference>
<evidence type="ECO:0000313" key="4">
    <source>
        <dbReference type="Proteomes" id="UP000256388"/>
    </source>
</evidence>
<organism evidence="3 4">
    <name type="scientific">Pelolinea submarina</name>
    <dbReference type="NCBI Taxonomy" id="913107"/>
    <lineage>
        <taxon>Bacteria</taxon>
        <taxon>Bacillati</taxon>
        <taxon>Chloroflexota</taxon>
        <taxon>Anaerolineae</taxon>
        <taxon>Anaerolineales</taxon>
        <taxon>Anaerolineaceae</taxon>
        <taxon>Pelolinea</taxon>
    </lineage>
</organism>
<dbReference type="CDD" id="cd02209">
    <property type="entry name" value="cupin_XRE_C"/>
    <property type="match status" value="1"/>
</dbReference>
<name>A0A347ZSZ6_9CHLR</name>
<dbReference type="AlphaFoldDB" id="A0A347ZSZ6"/>
<dbReference type="InterPro" id="IPR011051">
    <property type="entry name" value="RmlC_Cupin_sf"/>
</dbReference>
<dbReference type="OrthoDB" id="34624at2"/>
<keyword evidence="4" id="KW-1185">Reference proteome</keyword>
<dbReference type="PROSITE" id="PS50943">
    <property type="entry name" value="HTH_CROC1"/>
    <property type="match status" value="1"/>
</dbReference>
<dbReference type="Pfam" id="PF07883">
    <property type="entry name" value="Cupin_2"/>
    <property type="match status" value="1"/>
</dbReference>
<proteinExistence type="predicted"/>